<sequence length="161" mass="15408">MRTPARPSPSSTVTAALVALAAGALLAGCAGSPIPGSALPSAGGGTSPTAEPGPDGGPGPTGPAEARDREGACEVTLSGRGNIQVSGGGTRAVTRNGATSLGCGDGPLLGVEVQDGGVTFTPEGGRAVRIDSGQTAQVGDYEITVDEAAGDRAEFVVVPAA</sequence>
<name>A0ABT0ZUC5_9PSEU</name>
<gene>
    <name evidence="3" type="ORF">KDL28_04670</name>
</gene>
<keyword evidence="2" id="KW-0732">Signal</keyword>
<feature type="chain" id="PRO_5046153165" description="Lipoprotein antigen" evidence="2">
    <location>
        <begin position="28"/>
        <end position="161"/>
    </location>
</feature>
<dbReference type="EMBL" id="JAGSOV010000010">
    <property type="protein sequence ID" value="MCO1654342.1"/>
    <property type="molecule type" value="Genomic_DNA"/>
</dbReference>
<feature type="region of interest" description="Disordered" evidence="1">
    <location>
        <begin position="32"/>
        <end position="70"/>
    </location>
</feature>
<protein>
    <recommendedName>
        <fullName evidence="5">Lipoprotein antigen</fullName>
    </recommendedName>
</protein>
<dbReference type="Proteomes" id="UP001165283">
    <property type="component" value="Unassembled WGS sequence"/>
</dbReference>
<evidence type="ECO:0000256" key="2">
    <source>
        <dbReference type="SAM" id="SignalP"/>
    </source>
</evidence>
<proteinExistence type="predicted"/>
<keyword evidence="4" id="KW-1185">Reference proteome</keyword>
<organism evidence="3 4">
    <name type="scientific">Pseudonocardia humida</name>
    <dbReference type="NCBI Taxonomy" id="2800819"/>
    <lineage>
        <taxon>Bacteria</taxon>
        <taxon>Bacillati</taxon>
        <taxon>Actinomycetota</taxon>
        <taxon>Actinomycetes</taxon>
        <taxon>Pseudonocardiales</taxon>
        <taxon>Pseudonocardiaceae</taxon>
        <taxon>Pseudonocardia</taxon>
    </lineage>
</organism>
<dbReference type="RefSeq" id="WP_252435958.1">
    <property type="nucleotide sequence ID" value="NZ_JAGSOV010000010.1"/>
</dbReference>
<evidence type="ECO:0008006" key="5">
    <source>
        <dbReference type="Google" id="ProtNLM"/>
    </source>
</evidence>
<evidence type="ECO:0000256" key="1">
    <source>
        <dbReference type="SAM" id="MobiDB-lite"/>
    </source>
</evidence>
<dbReference type="PROSITE" id="PS51257">
    <property type="entry name" value="PROKAR_LIPOPROTEIN"/>
    <property type="match status" value="1"/>
</dbReference>
<evidence type="ECO:0000313" key="4">
    <source>
        <dbReference type="Proteomes" id="UP001165283"/>
    </source>
</evidence>
<feature type="signal peptide" evidence="2">
    <location>
        <begin position="1"/>
        <end position="27"/>
    </location>
</feature>
<accession>A0ABT0ZUC5</accession>
<evidence type="ECO:0000313" key="3">
    <source>
        <dbReference type="EMBL" id="MCO1654342.1"/>
    </source>
</evidence>
<reference evidence="3" key="1">
    <citation type="submission" date="2021-04" db="EMBL/GenBank/DDBJ databases">
        <title>Pseudonocardia sp. nov., isolated from sandy soil of mangrove forest.</title>
        <authorList>
            <person name="Zan Z."/>
            <person name="Huang R."/>
            <person name="Liu W."/>
        </authorList>
    </citation>
    <scope>NUCLEOTIDE SEQUENCE</scope>
    <source>
        <strain evidence="3">S2-4</strain>
    </source>
</reference>
<comment type="caution">
    <text evidence="3">The sequence shown here is derived from an EMBL/GenBank/DDBJ whole genome shotgun (WGS) entry which is preliminary data.</text>
</comment>